<accession>A0ABP0SHV1</accession>
<dbReference type="InterPro" id="IPR043502">
    <property type="entry name" value="DNA/RNA_pol_sf"/>
</dbReference>
<dbReference type="InterPro" id="IPR012337">
    <property type="entry name" value="RNaseH-like_sf"/>
</dbReference>
<dbReference type="EMBL" id="CAXAMN010027639">
    <property type="protein sequence ID" value="CAK9111967.1"/>
    <property type="molecule type" value="Genomic_DNA"/>
</dbReference>
<sequence length="1319" mass="144887">MPVVSSHSAKATLLSWAAKYGLSEQTRSILGRHASATTGAYAFCSRDLCVAPTRELQEVIDEIFKGNFNPDAPRSAYFTRRDPALEPESGGPVVPVLEGRLNTKAETIESDGGFDEGCGEPELIVIDDDTSSESSSSDAGSSSDSSCCEEPPMKVKRFRPKVPRDEAWYAHRKSHILHLFNENADGLTYRYLACGKRLTEAYSLSTEATAWNVMCKMTVIVMALLLDSEAQFDLRIAECKIPDNLRDALKGNGITSLATLAYSFGHPGQAIDHEAFAAWARTLEPRASLGGYGAGDDHSEDPPSRERESRMNLLQQRLSGVLISGQMEPGHTLLDSVMSMVDKNQLKYLPPERCVSRVHELTNLKAPDRMLDIEANKIIIKDKDEKIEAPAHTSLQVLEALKRRGIALEFGDCMGFLEHDKYVQALFAHLHREPPPGYQRCTVSQLVNADKEAWRRVIELNVKPKRDATGTRPLDQQLMTALTSYEVSFSLIPLPLKSKQEPKDRASSHDKPGGGKSYDQKGSGKGKWQHRPKGQWFSPYQKGKGKSKWEPRIPAQIRELGGTATTPAGKRICFDFSLGRNCGRIMLADLTKKVDSSQVQNHFETNFIQTGWLILGGQIGFATSKETAYPLQLAYEIAHAFAQEAVTRGWQPPAGTLTPPSRVQYAYLRAVVGLQPRASKLAPVLSEFSEVRHVPHTADKPPIEPGATLNEPWHGIPAGAKLLKHQPIRLNGGNSESSDSSFAFGIFRSPEAFVSEAVVKGHPTRLQNFLPTVLAEAVEKTVRCSSKSLNADRLKVLKEWVILARSLLAEDRDIHSKISPHAQSILAPKRIALWKALLVKYGYPDLGVVDELCVGTKLTGPIPPVPMFERVFKPASLTEGELKIGAKAAREAVVHSVKGSGDDFVDFEVYRKTCEERSSGWLRGPYRLDTLPQHAVVSRRFGLKQGPKVRLIDDFSGSCVNLTTQAETTPSLHTLDVVAAMLLRVVCRGRGFAWVGKTVDLSAAYRQLAVAEESLWAAYVVCFNPHSRKPEIFQMLALPFGALHLCWTSFFDDFVTIARKGEAEVLEGLVRKFFDLLGVVSISNTKKRIDELTETITGILDKGGMSRAQAMSLRGRMQFPQTITALKHFLISLEDPKPRRIGKESGRQWFIFTDASFQPNDSEWPCGVGGVLYDDEGNEVSAFSLGLAAAELAALGYPGKKTVIFEAELVAIIVAITLWGDVVGSCPCLIFVDNNSARDVAISGRGRSSPADALVGVLLQVEDSLSITPWIARVPSSSNPSDEPSRKGSQKFAHIQIAPDLVRECLHGILGKAAANKFG</sequence>
<name>A0ABP0SHV1_9DINO</name>
<proteinExistence type="predicted"/>
<dbReference type="Proteomes" id="UP001642484">
    <property type="component" value="Unassembled WGS sequence"/>
</dbReference>
<evidence type="ECO:0000313" key="3">
    <source>
        <dbReference type="Proteomes" id="UP001642484"/>
    </source>
</evidence>
<feature type="region of interest" description="Disordered" evidence="1">
    <location>
        <begin position="129"/>
        <end position="153"/>
    </location>
</feature>
<organism evidence="2 3">
    <name type="scientific">Durusdinium trenchii</name>
    <dbReference type="NCBI Taxonomy" id="1381693"/>
    <lineage>
        <taxon>Eukaryota</taxon>
        <taxon>Sar</taxon>
        <taxon>Alveolata</taxon>
        <taxon>Dinophyceae</taxon>
        <taxon>Suessiales</taxon>
        <taxon>Symbiodiniaceae</taxon>
        <taxon>Durusdinium</taxon>
    </lineage>
</organism>
<protein>
    <submittedName>
        <fullName evidence="2">Uncharacterized protein</fullName>
    </submittedName>
</protein>
<feature type="region of interest" description="Disordered" evidence="1">
    <location>
        <begin position="290"/>
        <end position="309"/>
    </location>
</feature>
<feature type="compositionally biased region" description="Low complexity" evidence="1">
    <location>
        <begin position="132"/>
        <end position="146"/>
    </location>
</feature>
<keyword evidence="3" id="KW-1185">Reference proteome</keyword>
<feature type="compositionally biased region" description="Basic and acidic residues" evidence="1">
    <location>
        <begin position="295"/>
        <end position="309"/>
    </location>
</feature>
<comment type="caution">
    <text evidence="2">The sequence shown here is derived from an EMBL/GenBank/DDBJ whole genome shotgun (WGS) entry which is preliminary data.</text>
</comment>
<reference evidence="2 3" key="1">
    <citation type="submission" date="2024-02" db="EMBL/GenBank/DDBJ databases">
        <authorList>
            <person name="Chen Y."/>
            <person name="Shah S."/>
            <person name="Dougan E. K."/>
            <person name="Thang M."/>
            <person name="Chan C."/>
        </authorList>
    </citation>
    <scope>NUCLEOTIDE SEQUENCE [LARGE SCALE GENOMIC DNA]</scope>
</reference>
<feature type="compositionally biased region" description="Basic and acidic residues" evidence="1">
    <location>
        <begin position="498"/>
        <end position="513"/>
    </location>
</feature>
<feature type="region of interest" description="Disordered" evidence="1">
    <location>
        <begin position="498"/>
        <end position="550"/>
    </location>
</feature>
<dbReference type="SUPFAM" id="SSF56672">
    <property type="entry name" value="DNA/RNA polymerases"/>
    <property type="match status" value="1"/>
</dbReference>
<evidence type="ECO:0000256" key="1">
    <source>
        <dbReference type="SAM" id="MobiDB-lite"/>
    </source>
</evidence>
<gene>
    <name evidence="2" type="ORF">CCMP2556_LOCUS51931</name>
</gene>
<evidence type="ECO:0000313" key="2">
    <source>
        <dbReference type="EMBL" id="CAK9111967.1"/>
    </source>
</evidence>
<dbReference type="SUPFAM" id="SSF53098">
    <property type="entry name" value="Ribonuclease H-like"/>
    <property type="match status" value="1"/>
</dbReference>